<feature type="domain" description="HTH merR-type" evidence="2">
    <location>
        <begin position="11"/>
        <end position="81"/>
    </location>
</feature>
<evidence type="ECO:0000256" key="1">
    <source>
        <dbReference type="ARBA" id="ARBA00023125"/>
    </source>
</evidence>
<organism evidence="3 4">
    <name type="scientific">Isoptericola sediminis</name>
    <dbReference type="NCBI Taxonomy" id="2733572"/>
    <lineage>
        <taxon>Bacteria</taxon>
        <taxon>Bacillati</taxon>
        <taxon>Actinomycetota</taxon>
        <taxon>Actinomycetes</taxon>
        <taxon>Micrococcales</taxon>
        <taxon>Promicromonosporaceae</taxon>
        <taxon>Isoptericola</taxon>
    </lineage>
</organism>
<dbReference type="PROSITE" id="PS50937">
    <property type="entry name" value="HTH_MERR_2"/>
    <property type="match status" value="1"/>
</dbReference>
<dbReference type="InterPro" id="IPR047057">
    <property type="entry name" value="MerR_fam"/>
</dbReference>
<dbReference type="InterPro" id="IPR000551">
    <property type="entry name" value="MerR-type_HTH_dom"/>
</dbReference>
<evidence type="ECO:0000313" key="4">
    <source>
        <dbReference type="Proteomes" id="UP000557204"/>
    </source>
</evidence>
<proteinExistence type="predicted"/>
<keyword evidence="4" id="KW-1185">Reference proteome</keyword>
<dbReference type="Pfam" id="PF13411">
    <property type="entry name" value="MerR_1"/>
    <property type="match status" value="1"/>
</dbReference>
<name>A0A849KD96_9MICO</name>
<sequence>MKMSTAPSPEGYSIGELARAVGMSTHTLRWYESRGLFPREIPRTESGRRRYEPETVEWLRLLARLRASGMPVAGMAEYARLVRGGEGNEDERIALMEAHSRALTEQIDTLAECREVIDGKVAAYRRRLAERPPGAP</sequence>
<dbReference type="Gene3D" id="1.10.1660.10">
    <property type="match status" value="1"/>
</dbReference>
<dbReference type="CDD" id="cd01109">
    <property type="entry name" value="HTH_YyaN"/>
    <property type="match status" value="1"/>
</dbReference>
<accession>A0A849KD96</accession>
<dbReference type="SMART" id="SM00422">
    <property type="entry name" value="HTH_MERR"/>
    <property type="match status" value="1"/>
</dbReference>
<dbReference type="InterPro" id="IPR009061">
    <property type="entry name" value="DNA-bd_dom_put_sf"/>
</dbReference>
<dbReference type="EMBL" id="JABFAJ010000005">
    <property type="protein sequence ID" value="NNU26533.1"/>
    <property type="molecule type" value="Genomic_DNA"/>
</dbReference>
<dbReference type="Proteomes" id="UP000557204">
    <property type="component" value="Unassembled WGS sequence"/>
</dbReference>
<keyword evidence="1" id="KW-0238">DNA-binding</keyword>
<dbReference type="PANTHER" id="PTHR30204">
    <property type="entry name" value="REDOX-CYCLING DRUG-SENSING TRANSCRIPTIONAL ACTIVATOR SOXR"/>
    <property type="match status" value="1"/>
</dbReference>
<evidence type="ECO:0000259" key="2">
    <source>
        <dbReference type="PROSITE" id="PS50937"/>
    </source>
</evidence>
<dbReference type="SUPFAM" id="SSF46955">
    <property type="entry name" value="Putative DNA-binding domain"/>
    <property type="match status" value="1"/>
</dbReference>
<dbReference type="PANTHER" id="PTHR30204:SF98">
    <property type="entry name" value="HTH-TYPE TRANSCRIPTIONAL REGULATOR ADHR"/>
    <property type="match status" value="1"/>
</dbReference>
<evidence type="ECO:0000313" key="3">
    <source>
        <dbReference type="EMBL" id="NNU26533.1"/>
    </source>
</evidence>
<dbReference type="GO" id="GO:0003700">
    <property type="term" value="F:DNA-binding transcription factor activity"/>
    <property type="evidence" value="ECO:0007669"/>
    <property type="project" value="InterPro"/>
</dbReference>
<dbReference type="GO" id="GO:0003677">
    <property type="term" value="F:DNA binding"/>
    <property type="evidence" value="ECO:0007669"/>
    <property type="project" value="UniProtKB-KW"/>
</dbReference>
<reference evidence="3 4" key="1">
    <citation type="submission" date="2020-05" db="EMBL/GenBank/DDBJ databases">
        <title>Genome sequence of Isoptericola sp. JC619 isolated from Chilika lagoon, India.</title>
        <authorList>
            <person name="Kumar D."/>
            <person name="Appam K."/>
            <person name="Gandham S."/>
            <person name="Uppada J."/>
            <person name="Sasikala C."/>
            <person name="Venkata Ramana C."/>
        </authorList>
    </citation>
    <scope>NUCLEOTIDE SEQUENCE [LARGE SCALE GENOMIC DNA]</scope>
    <source>
        <strain evidence="3 4">JC619</strain>
    </source>
</reference>
<gene>
    <name evidence="3" type="ORF">HLI28_03115</name>
</gene>
<dbReference type="AlphaFoldDB" id="A0A849KD96"/>
<protein>
    <submittedName>
        <fullName evidence="3">MerR family transcriptional regulator</fullName>
    </submittedName>
</protein>
<comment type="caution">
    <text evidence="3">The sequence shown here is derived from an EMBL/GenBank/DDBJ whole genome shotgun (WGS) entry which is preliminary data.</text>
</comment>